<dbReference type="AlphaFoldDB" id="A0A7G1HZW6"/>
<keyword evidence="2" id="KW-1185">Reference proteome</keyword>
<gene>
    <name evidence="1" type="ORF">Cop2CBH44_13900</name>
</gene>
<dbReference type="EMBL" id="AP023322">
    <property type="protein sequence ID" value="BCI63037.1"/>
    <property type="molecule type" value="Genomic_DNA"/>
</dbReference>
<name>A0A7G1HZW6_9BACT</name>
<dbReference type="KEGG" id="copr:Cop2CBH44_13900"/>
<reference evidence="2" key="1">
    <citation type="submission" date="2020-07" db="EMBL/GenBank/DDBJ databases">
        <title>Complete genome sequencing of Coprobacter sp. strain 2CBH44.</title>
        <authorList>
            <person name="Sakamoto M."/>
            <person name="Murakami T."/>
            <person name="Mori H."/>
        </authorList>
    </citation>
    <scope>NUCLEOTIDE SEQUENCE [LARGE SCALE GENOMIC DNA]</scope>
    <source>
        <strain evidence="2">2CBH44</strain>
    </source>
</reference>
<evidence type="ECO:0000313" key="2">
    <source>
        <dbReference type="Proteomes" id="UP000594042"/>
    </source>
</evidence>
<protein>
    <submittedName>
        <fullName evidence="1">Uncharacterized protein</fullName>
    </submittedName>
</protein>
<accession>A0A7G1HZW6</accession>
<evidence type="ECO:0000313" key="1">
    <source>
        <dbReference type="EMBL" id="BCI63037.1"/>
    </source>
</evidence>
<organism evidence="1 2">
    <name type="scientific">Coprobacter secundus subsp. similis</name>
    <dbReference type="NCBI Taxonomy" id="2751153"/>
    <lineage>
        <taxon>Bacteria</taxon>
        <taxon>Pseudomonadati</taxon>
        <taxon>Bacteroidota</taxon>
        <taxon>Bacteroidia</taxon>
        <taxon>Bacteroidales</taxon>
        <taxon>Barnesiellaceae</taxon>
        <taxon>Coprobacter</taxon>
    </lineage>
</organism>
<dbReference type="Proteomes" id="UP000594042">
    <property type="component" value="Chromosome"/>
</dbReference>
<dbReference type="RefSeq" id="WP_021931158.1">
    <property type="nucleotide sequence ID" value="NZ_AP023322.1"/>
</dbReference>
<proteinExistence type="predicted"/>
<sequence length="725" mass="82993">MLRRLEYITVYLVAVFFVQMESVKAQFTITGTTFRERCDALIECMVNDIQPYGKNSTSIKYTTPFYWARIYQGVDVENSIAELERIYDYWLTDPSTVYLSGSDVDFSDHMTMHGYLLTKDKLPDSLKDKVKRFLQLSDFNTYGTGTSTLNMDMMHYTAGLLAAQEWSDFTDVAGRTAENIINYNRPRILNVLDNIFHNNCSEMDAFVYLPTDFMYIRMLAEYCTDSEVNRKAKVVYQQMIAAMIGAWNQGLYVANPPRSKGWEQLVGGPLGMNSRITMLAWLFFGNPSNSIKMADQCMSDTNNSASFCFWVAYKGRVVPLPAILNAEKRKTYPYEYTSFIDNITVSKTNTMTKNWKQYKYTWQSQNYGLATQTEIPYNLTKAPSTYAYKEIKRTYLVWRDETTDKCFFTVCQDNPERPTDAVNANAVGYGENPYHRVLQYKGTAIGITNVPTTYLKDNRYRMYVPFTNEGIKARHDKEWIFCHTGSMMFAFRTVEPFTMGGRLPFSVPGCTVLMFNPTTTHKGAWILETTEITEDLKGADMDEELDKFEAKLLANSKIETLDYSTDYPRLQYTSMSGDVLDLTYFPPTSTYSGQYKINGITQSLNTSLFSSPYAVQEDKSEDVYIYDTEETPTKLSWGDDILGMEKVHPEVNIRYRVSGGYLYVSGIESTTPAQISIFEKTGTLICNKQVFSEADSSVNVADFASGIYLLRVQSSNYCWVTKFVK</sequence>